<reference evidence="1" key="1">
    <citation type="submission" date="2018-04" db="EMBL/GenBank/DDBJ databases">
        <title>WGS assembly of Panicum hallii.</title>
        <authorList>
            <person name="Lovell J."/>
            <person name="Jenkins J."/>
            <person name="Lowry D."/>
            <person name="Mamidi S."/>
            <person name="Sreedasyam A."/>
            <person name="Weng X."/>
            <person name="Barry K."/>
            <person name="Bonette J."/>
            <person name="Campitelli B."/>
            <person name="Daum C."/>
            <person name="Gordon S."/>
            <person name="Gould B."/>
            <person name="Lipzen A."/>
            <person name="Macqueen A."/>
            <person name="Palacio-Mejia J."/>
            <person name="Plott C."/>
            <person name="Shakirov E."/>
            <person name="Shu S."/>
            <person name="Yoshinaga Y."/>
            <person name="Zane M."/>
            <person name="Rokhsar D."/>
            <person name="Grimwood J."/>
            <person name="Schmutz J."/>
            <person name="Juenger T."/>
        </authorList>
    </citation>
    <scope>NUCLEOTIDE SEQUENCE [LARGE SCALE GENOMIC DNA]</scope>
    <source>
        <strain evidence="1">FIL2</strain>
    </source>
</reference>
<evidence type="ECO:0000313" key="1">
    <source>
        <dbReference type="EMBL" id="PVH63573.1"/>
    </source>
</evidence>
<accession>A0A2T8KN16</accession>
<dbReference type="Proteomes" id="UP000243499">
    <property type="component" value="Chromosome 2"/>
</dbReference>
<gene>
    <name evidence="1" type="ORF">PAHAL_2G058200</name>
</gene>
<proteinExistence type="predicted"/>
<dbReference type="Gramene" id="PVH63573">
    <property type="protein sequence ID" value="PVH63573"/>
    <property type="gene ID" value="PAHAL_2G058200"/>
</dbReference>
<sequence length="117" mass="12622">MYKLFRYSDFTLPTLSYRCTHRSSGSPLFPQIIPFQTLARAGAHGLGARVPSGARGLGSGCAGTCGPRRPNSLRSCRLPRHPFLVSTTPMHGSSPAPFASVPHLQGLWSSLVQLQKC</sequence>
<dbReference type="AlphaFoldDB" id="A0A2T8KN16"/>
<organism evidence="1">
    <name type="scientific">Panicum hallii</name>
    <dbReference type="NCBI Taxonomy" id="206008"/>
    <lineage>
        <taxon>Eukaryota</taxon>
        <taxon>Viridiplantae</taxon>
        <taxon>Streptophyta</taxon>
        <taxon>Embryophyta</taxon>
        <taxon>Tracheophyta</taxon>
        <taxon>Spermatophyta</taxon>
        <taxon>Magnoliopsida</taxon>
        <taxon>Liliopsida</taxon>
        <taxon>Poales</taxon>
        <taxon>Poaceae</taxon>
        <taxon>PACMAD clade</taxon>
        <taxon>Panicoideae</taxon>
        <taxon>Panicodae</taxon>
        <taxon>Paniceae</taxon>
        <taxon>Panicinae</taxon>
        <taxon>Panicum</taxon>
        <taxon>Panicum sect. Panicum</taxon>
    </lineage>
</organism>
<dbReference type="EMBL" id="CM008047">
    <property type="protein sequence ID" value="PVH63573.1"/>
    <property type="molecule type" value="Genomic_DNA"/>
</dbReference>
<name>A0A2T8KN16_9POAL</name>
<protein>
    <submittedName>
        <fullName evidence="1">Uncharacterized protein</fullName>
    </submittedName>
</protein>